<evidence type="ECO:0000313" key="1">
    <source>
        <dbReference type="EMBL" id="KFO28253.1"/>
    </source>
</evidence>
<sequence length="143" mass="16330">MAYFKLGMAGKTKYMSIDEQDILLVESYSFKAQRELPGQPAAGAIRREQSLYWLAIQQLSTDPVEEQFPVLNVTWYYNTNGNVVEEDKNSYYECYYPPCTVMEKQAPQCPAACHTHPVTYLCCSSPSVFAHMVGNHKDKNRTL</sequence>
<organism evidence="1 2">
    <name type="scientific">Fukomys damarensis</name>
    <name type="common">Damaraland mole rat</name>
    <name type="synonym">Cryptomys damarensis</name>
    <dbReference type="NCBI Taxonomy" id="885580"/>
    <lineage>
        <taxon>Eukaryota</taxon>
        <taxon>Metazoa</taxon>
        <taxon>Chordata</taxon>
        <taxon>Craniata</taxon>
        <taxon>Vertebrata</taxon>
        <taxon>Euteleostomi</taxon>
        <taxon>Mammalia</taxon>
        <taxon>Eutheria</taxon>
        <taxon>Euarchontoglires</taxon>
        <taxon>Glires</taxon>
        <taxon>Rodentia</taxon>
        <taxon>Hystricomorpha</taxon>
        <taxon>Bathyergidae</taxon>
        <taxon>Fukomys</taxon>
    </lineage>
</organism>
<dbReference type="GO" id="GO:0016020">
    <property type="term" value="C:membrane"/>
    <property type="evidence" value="ECO:0007669"/>
    <property type="project" value="TreeGrafter"/>
</dbReference>
<dbReference type="GO" id="GO:0005737">
    <property type="term" value="C:cytoplasm"/>
    <property type="evidence" value="ECO:0007669"/>
    <property type="project" value="TreeGrafter"/>
</dbReference>
<protein>
    <submittedName>
        <fullName evidence="1">Zinc finger MYND domain-containing protein 19</fullName>
    </submittedName>
</protein>
<dbReference type="GO" id="GO:0045202">
    <property type="term" value="C:synapse"/>
    <property type="evidence" value="ECO:0007669"/>
    <property type="project" value="TreeGrafter"/>
</dbReference>
<keyword evidence="2" id="KW-1185">Reference proteome</keyword>
<dbReference type="PANTHER" id="PTHR46831">
    <property type="entry name" value="ZINC FINGER MYND DOMAIN-CONTAINING PROTEIN 19"/>
    <property type="match status" value="1"/>
</dbReference>
<reference evidence="1 2" key="1">
    <citation type="submission" date="2013-11" db="EMBL/GenBank/DDBJ databases">
        <title>The Damaraland mole rat (Fukomys damarensis) genome and evolution of African mole rats.</title>
        <authorList>
            <person name="Gladyshev V.N."/>
            <person name="Fang X."/>
        </authorList>
    </citation>
    <scope>NUCLEOTIDE SEQUENCE [LARGE SCALE GENOMIC DNA]</scope>
    <source>
        <tissue evidence="1">Liver</tissue>
    </source>
</reference>
<dbReference type="AlphaFoldDB" id="A0A091DCR6"/>
<dbReference type="Proteomes" id="UP000028990">
    <property type="component" value="Unassembled WGS sequence"/>
</dbReference>
<evidence type="ECO:0000313" key="2">
    <source>
        <dbReference type="Proteomes" id="UP000028990"/>
    </source>
</evidence>
<dbReference type="EMBL" id="KN122777">
    <property type="protein sequence ID" value="KFO28253.1"/>
    <property type="molecule type" value="Genomic_DNA"/>
</dbReference>
<gene>
    <name evidence="1" type="ORF">H920_10364</name>
</gene>
<accession>A0A091DCR6</accession>
<dbReference type="PANTHER" id="PTHR46831:SF1">
    <property type="entry name" value="ZINC FINGER MYND DOMAIN-CONTAINING PROTEIN 19"/>
    <property type="match status" value="1"/>
</dbReference>
<name>A0A091DCR6_FUKDA</name>
<proteinExistence type="predicted"/>
<dbReference type="InterPro" id="IPR032978">
    <property type="entry name" value="ZMYND19"/>
</dbReference>